<evidence type="ECO:0000313" key="8">
    <source>
        <dbReference type="Proteomes" id="UP000015102"/>
    </source>
</evidence>
<evidence type="ECO:0000313" key="7">
    <source>
        <dbReference type="EnsemblMetazoa" id="MESCA001693-PA"/>
    </source>
</evidence>
<evidence type="ECO:0000256" key="1">
    <source>
        <dbReference type="ARBA" id="ARBA00004496"/>
    </source>
</evidence>
<dbReference type="SUPFAM" id="SSF48371">
    <property type="entry name" value="ARM repeat"/>
    <property type="match status" value="1"/>
</dbReference>
<reference evidence="7" key="2">
    <citation type="submission" date="2015-06" db="UniProtKB">
        <authorList>
            <consortium name="EnsemblMetazoa"/>
        </authorList>
    </citation>
    <scope>IDENTIFICATION</scope>
</reference>
<proteinExistence type="predicted"/>
<evidence type="ECO:0000256" key="3">
    <source>
        <dbReference type="ARBA" id="ARBA00022737"/>
    </source>
</evidence>
<evidence type="ECO:0000259" key="5">
    <source>
        <dbReference type="Pfam" id="PF13001"/>
    </source>
</evidence>
<dbReference type="STRING" id="36166.T1GED2"/>
<reference evidence="8" key="1">
    <citation type="submission" date="2013-02" db="EMBL/GenBank/DDBJ databases">
        <authorList>
            <person name="Hughes D."/>
        </authorList>
    </citation>
    <scope>NUCLEOTIDE SEQUENCE</scope>
    <source>
        <strain>Durham</strain>
        <strain evidence="8">NC isolate 2 -- Noor lab</strain>
    </source>
</reference>
<comment type="subcellular location">
    <subcellularLocation>
        <location evidence="1">Cytoplasm</location>
    </subcellularLocation>
</comment>
<dbReference type="InterPro" id="IPR016024">
    <property type="entry name" value="ARM-type_fold"/>
</dbReference>
<evidence type="ECO:0008006" key="9">
    <source>
        <dbReference type="Google" id="ProtNLM"/>
    </source>
</evidence>
<dbReference type="GO" id="GO:0005737">
    <property type="term" value="C:cytoplasm"/>
    <property type="evidence" value="ECO:0007669"/>
    <property type="project" value="UniProtKB-SubCell"/>
</dbReference>
<dbReference type="InterPro" id="IPR055443">
    <property type="entry name" value="HEAT_ECM29"/>
</dbReference>
<dbReference type="GO" id="GO:0060090">
    <property type="term" value="F:molecular adaptor activity"/>
    <property type="evidence" value="ECO:0007669"/>
    <property type="project" value="InterPro"/>
</dbReference>
<name>T1GED2_MEGSC</name>
<keyword evidence="8" id="KW-1185">Reference proteome</keyword>
<dbReference type="InterPro" id="IPR024372">
    <property type="entry name" value="Ecm29_N"/>
</dbReference>
<dbReference type="Pfam" id="PF24492">
    <property type="entry name" value="HEAT_ECM29"/>
    <property type="match status" value="1"/>
</dbReference>
<dbReference type="EnsemblMetazoa" id="MESCA001693-RA">
    <property type="protein sequence ID" value="MESCA001693-PA"/>
    <property type="gene ID" value="MESCA001693"/>
</dbReference>
<dbReference type="Pfam" id="PF13001">
    <property type="entry name" value="ECM29_N"/>
    <property type="match status" value="1"/>
</dbReference>
<dbReference type="GO" id="GO:0036503">
    <property type="term" value="P:ERAD pathway"/>
    <property type="evidence" value="ECO:0007669"/>
    <property type="project" value="TreeGrafter"/>
</dbReference>
<evidence type="ECO:0000259" key="6">
    <source>
        <dbReference type="Pfam" id="PF24492"/>
    </source>
</evidence>
<feature type="domain" description="Proteasome adapter and scaffold protein ECM29 HEAT-repeat" evidence="6">
    <location>
        <begin position="486"/>
        <end position="545"/>
    </location>
</feature>
<dbReference type="EMBL" id="CAQQ02096767">
    <property type="status" value="NOT_ANNOTATED_CDS"/>
    <property type="molecule type" value="Genomic_DNA"/>
</dbReference>
<dbReference type="InterPro" id="IPR011989">
    <property type="entry name" value="ARM-like"/>
</dbReference>
<keyword evidence="2" id="KW-0963">Cytoplasm</keyword>
<dbReference type="PANTHER" id="PTHR23346">
    <property type="entry name" value="TRANSLATIONAL ACTIVATOR GCN1-RELATED"/>
    <property type="match status" value="1"/>
</dbReference>
<dbReference type="AlphaFoldDB" id="T1GED2"/>
<keyword evidence="4" id="KW-0647">Proteasome</keyword>
<organism evidence="7 8">
    <name type="scientific">Megaselia scalaris</name>
    <name type="common">Humpbacked fly</name>
    <name type="synonym">Phora scalaris</name>
    <dbReference type="NCBI Taxonomy" id="36166"/>
    <lineage>
        <taxon>Eukaryota</taxon>
        <taxon>Metazoa</taxon>
        <taxon>Ecdysozoa</taxon>
        <taxon>Arthropoda</taxon>
        <taxon>Hexapoda</taxon>
        <taxon>Insecta</taxon>
        <taxon>Pterygota</taxon>
        <taxon>Neoptera</taxon>
        <taxon>Endopterygota</taxon>
        <taxon>Diptera</taxon>
        <taxon>Brachycera</taxon>
        <taxon>Muscomorpha</taxon>
        <taxon>Platypezoidea</taxon>
        <taxon>Phoridae</taxon>
        <taxon>Megaseliini</taxon>
        <taxon>Megaselia</taxon>
    </lineage>
</organism>
<dbReference type="HOGENOM" id="CLU_277815_0_0_1"/>
<evidence type="ECO:0000256" key="2">
    <source>
        <dbReference type="ARBA" id="ARBA00022490"/>
    </source>
</evidence>
<dbReference type="GO" id="GO:0005634">
    <property type="term" value="C:nucleus"/>
    <property type="evidence" value="ECO:0007669"/>
    <property type="project" value="TreeGrafter"/>
</dbReference>
<dbReference type="Pfam" id="PF23731">
    <property type="entry name" value="ARM_ECM29_C"/>
    <property type="match status" value="1"/>
</dbReference>
<dbReference type="EMBL" id="CAQQ02096769">
    <property type="status" value="NOT_ANNOTATED_CDS"/>
    <property type="molecule type" value="Genomic_DNA"/>
</dbReference>
<sequence>MSSEEATELKNNVKFASFHLLSFILRDSSQKTKLREQAALCLGSLANGDSDFYSTRVLNKFLNIIKLQKDAVINIAIGNAFAMAINSESSSESSKEKYLKEYLKILIKLADDPNPHSRESVSVWLLSIVKNCSNYACFKDVRIYIQIAFTSLLADNSEFVQDVSSRGLGLLFSMADKKTQDNLANDLLNQMIGGKRSVNLVDMDTTLFPEGMLGKTPTGGNITTYKELCSLASDLNKPDLVYQFMQLANNNATWTSKLGAAFGLQSLSIEDKSKLEPYMRTIVPRCLLLGHYERNFRNITFNEWRIRIACCLAVRDLLKRKDGLKLRVDTENTISKDVPEPELKDLWFKLFRVMDDVHEGTRLAAKGTTELLGKLCSQTCSSDNRRRTQAVVKTIIPFILETGITHIVPEIRQISIKTLTEIINTSESLIVPQLKNIVPALLIAAGELESSQLSYLSTRLEADSDAQETVDTLRAESIKNHKISIHLGSSMQFLVGRYLKVCLTGINDRNPTIRKYFAKSIGNLIGIAKDASIKNLFTKFQEIYFENPHKGIPAAIFEINNKHPELLKDYFENILPLIFFAIHEEVSEETKSTVEMWKQLWDDISPGDAGISSNLNQILELITKNIVSEKWDVRVQSGAAINTIFMKLNHTIDKELRLTLINYILNAIHGRLFKSKDVFLKALVSASFGIRNTDEISKTIMEAVMNECKRKDIQYKTKAIEACGKIAEELEVDAWEEFFGLVSSILDSTDFQSLNASEETVCISLGRCWPKKSVGTQNKFQFQFLQKCEQCIVNSTRQVQIACLIALSKFTERIHVFDKNYDPTLNEYNLEKTDKINLMRNISTKILEIVSNSVSINNTSIKQECLTVLKSWLNRVLEEHNKSLIKVGDFKVELTNILKNLQKDNSPSLVYNVEQFENNLITNGFWINKYFKSSCKNSEEPVDVQNATYLALGQLARSCPAVFNQDLKIVLSYFNNLKIANPELHGPIKDTLISIAPSFACKTSATNFVLSPQLNLLLAMLRDNVESDNLIVLNATREFLTICFPEYFPESRYLLLIIAGKRNSIYETILFSLYGSTTKDHINYSSLTSKDSTENDSESKICLPSFNDMVNYVSEVIQKYSYSKDEKKSKVIPFNSTTFEE</sequence>
<dbReference type="GO" id="GO:0000502">
    <property type="term" value="C:proteasome complex"/>
    <property type="evidence" value="ECO:0007669"/>
    <property type="project" value="UniProtKB-KW"/>
</dbReference>
<feature type="domain" description="Proteasome component Ecm29 N-terminal" evidence="5">
    <location>
        <begin position="838"/>
        <end position="1057"/>
    </location>
</feature>
<dbReference type="Gene3D" id="1.25.10.10">
    <property type="entry name" value="Leucine-rich Repeat Variant"/>
    <property type="match status" value="2"/>
</dbReference>
<dbReference type="PANTHER" id="PTHR23346:SF19">
    <property type="entry name" value="PROTEASOME ADAPTER AND SCAFFOLD PROTEIN ECM29"/>
    <property type="match status" value="1"/>
</dbReference>
<keyword evidence="3" id="KW-0677">Repeat</keyword>
<accession>T1GED2</accession>
<dbReference type="GO" id="GO:0043248">
    <property type="term" value="P:proteasome assembly"/>
    <property type="evidence" value="ECO:0007669"/>
    <property type="project" value="InterPro"/>
</dbReference>
<dbReference type="EMBL" id="CAQQ02096768">
    <property type="status" value="NOT_ANNOTATED_CDS"/>
    <property type="molecule type" value="Genomic_DNA"/>
</dbReference>
<dbReference type="EMBL" id="CAQQ02096770">
    <property type="status" value="NOT_ANNOTATED_CDS"/>
    <property type="molecule type" value="Genomic_DNA"/>
</dbReference>
<protein>
    <recommendedName>
        <fullName evidence="9">Condensin complex subunit 1 C-terminal domain-containing protein</fullName>
    </recommendedName>
</protein>
<dbReference type="Proteomes" id="UP000015102">
    <property type="component" value="Unassembled WGS sequence"/>
</dbReference>
<evidence type="ECO:0000256" key="4">
    <source>
        <dbReference type="ARBA" id="ARBA00022942"/>
    </source>
</evidence>